<keyword evidence="2" id="KW-1185">Reference proteome</keyword>
<protein>
    <submittedName>
        <fullName evidence="1">Uncharacterized protein</fullName>
    </submittedName>
</protein>
<gene>
    <name evidence="1" type="ORF">PXEA_LOCUS8486</name>
</gene>
<accession>A0A448WLU6</accession>
<proteinExistence type="predicted"/>
<evidence type="ECO:0000313" key="1">
    <source>
        <dbReference type="EMBL" id="VEL15046.1"/>
    </source>
</evidence>
<organism evidence="1 2">
    <name type="scientific">Protopolystoma xenopodis</name>
    <dbReference type="NCBI Taxonomy" id="117903"/>
    <lineage>
        <taxon>Eukaryota</taxon>
        <taxon>Metazoa</taxon>
        <taxon>Spiralia</taxon>
        <taxon>Lophotrochozoa</taxon>
        <taxon>Platyhelminthes</taxon>
        <taxon>Monogenea</taxon>
        <taxon>Polyopisthocotylea</taxon>
        <taxon>Polystomatidea</taxon>
        <taxon>Polystomatidae</taxon>
        <taxon>Protopolystoma</taxon>
    </lineage>
</organism>
<dbReference type="Proteomes" id="UP000784294">
    <property type="component" value="Unassembled WGS sequence"/>
</dbReference>
<reference evidence="1" key="1">
    <citation type="submission" date="2018-11" db="EMBL/GenBank/DDBJ databases">
        <authorList>
            <consortium name="Pathogen Informatics"/>
        </authorList>
    </citation>
    <scope>NUCLEOTIDE SEQUENCE</scope>
</reference>
<sequence>MISTGLPKLKSCISRTPYVVMLNNIRPTDSSAKYSYCANFACLLKMTCQARQLTLFITNCRAQAPSEDPLAVATFELIEDDMQNETLVHPKKTRPLLPHSSFLFFTIRNPSCIQLHLTTSLPHYLTPFLLLHRTLHSVIFIHTHTVHSNSM</sequence>
<dbReference type="EMBL" id="CAAALY010023245">
    <property type="protein sequence ID" value="VEL15046.1"/>
    <property type="molecule type" value="Genomic_DNA"/>
</dbReference>
<evidence type="ECO:0000313" key="2">
    <source>
        <dbReference type="Proteomes" id="UP000784294"/>
    </source>
</evidence>
<dbReference type="AlphaFoldDB" id="A0A448WLU6"/>
<comment type="caution">
    <text evidence="1">The sequence shown here is derived from an EMBL/GenBank/DDBJ whole genome shotgun (WGS) entry which is preliminary data.</text>
</comment>
<name>A0A448WLU6_9PLAT</name>